<gene>
    <name evidence="2" type="ORF">VNO80_30954</name>
</gene>
<evidence type="ECO:0000256" key="1">
    <source>
        <dbReference type="SAM" id="MobiDB-lite"/>
    </source>
</evidence>
<protein>
    <submittedName>
        <fullName evidence="2">Uncharacterized protein</fullName>
    </submittedName>
</protein>
<feature type="region of interest" description="Disordered" evidence="1">
    <location>
        <begin position="118"/>
        <end position="155"/>
    </location>
</feature>
<reference evidence="2 3" key="1">
    <citation type="submission" date="2024-01" db="EMBL/GenBank/DDBJ databases">
        <title>The genomes of 5 underutilized Papilionoideae crops provide insights into root nodulation and disease resistanc.</title>
        <authorList>
            <person name="Jiang F."/>
        </authorList>
    </citation>
    <scope>NUCLEOTIDE SEQUENCE [LARGE SCALE GENOMIC DNA]</scope>
    <source>
        <strain evidence="2">JINMINGXINNONG_FW02</strain>
        <tissue evidence="2">Leaves</tissue>
    </source>
</reference>
<dbReference type="Proteomes" id="UP001374584">
    <property type="component" value="Unassembled WGS sequence"/>
</dbReference>
<name>A0AAN9QJZ4_PHACN</name>
<sequence>MPQPTSSTRECVSNTQRTTAGARPPVCVVERAGGRLGASGRKPVSPDKTLTPALHAPRNTKLLGEAAEGRVPRGVWRRRRGPRKELSFLFNSLPTLETAQPEVGSSGWKSTARRVVSGAPPAALENPEDRVPPTPGRTHNRIRAGHGGPSPEPVGCRWTARAAPAARAGRHVPVGGRIGNGPFGASSPGVEQSTQNWYGQGESDCLIKTKHCDGPCGC</sequence>
<dbReference type="AlphaFoldDB" id="A0AAN9QJZ4"/>
<feature type="region of interest" description="Disordered" evidence="1">
    <location>
        <begin position="1"/>
        <end position="24"/>
    </location>
</feature>
<accession>A0AAN9QJZ4</accession>
<proteinExistence type="predicted"/>
<dbReference type="EMBL" id="JAYMYR010000011">
    <property type="protein sequence ID" value="KAK7334173.1"/>
    <property type="molecule type" value="Genomic_DNA"/>
</dbReference>
<evidence type="ECO:0000313" key="3">
    <source>
        <dbReference type="Proteomes" id="UP001374584"/>
    </source>
</evidence>
<keyword evidence="3" id="KW-1185">Reference proteome</keyword>
<evidence type="ECO:0000313" key="2">
    <source>
        <dbReference type="EMBL" id="KAK7334173.1"/>
    </source>
</evidence>
<organism evidence="2 3">
    <name type="scientific">Phaseolus coccineus</name>
    <name type="common">Scarlet runner bean</name>
    <name type="synonym">Phaseolus multiflorus</name>
    <dbReference type="NCBI Taxonomy" id="3886"/>
    <lineage>
        <taxon>Eukaryota</taxon>
        <taxon>Viridiplantae</taxon>
        <taxon>Streptophyta</taxon>
        <taxon>Embryophyta</taxon>
        <taxon>Tracheophyta</taxon>
        <taxon>Spermatophyta</taxon>
        <taxon>Magnoliopsida</taxon>
        <taxon>eudicotyledons</taxon>
        <taxon>Gunneridae</taxon>
        <taxon>Pentapetalae</taxon>
        <taxon>rosids</taxon>
        <taxon>fabids</taxon>
        <taxon>Fabales</taxon>
        <taxon>Fabaceae</taxon>
        <taxon>Papilionoideae</taxon>
        <taxon>50 kb inversion clade</taxon>
        <taxon>NPAAA clade</taxon>
        <taxon>indigoferoid/millettioid clade</taxon>
        <taxon>Phaseoleae</taxon>
        <taxon>Phaseolus</taxon>
    </lineage>
</organism>
<feature type="compositionally biased region" description="Polar residues" evidence="1">
    <location>
        <begin position="1"/>
        <end position="19"/>
    </location>
</feature>
<comment type="caution">
    <text evidence="2">The sequence shown here is derived from an EMBL/GenBank/DDBJ whole genome shotgun (WGS) entry which is preliminary data.</text>
</comment>